<dbReference type="AlphaFoldDB" id="A0A0W0VEV8"/>
<feature type="compositionally biased region" description="Low complexity" evidence="1">
    <location>
        <begin position="28"/>
        <end position="66"/>
    </location>
</feature>
<sequence length="114" mass="11488">MIQTIRILVSLLIITLMPLSYAAIAITTNPSGQNSTTTNSNTSSPTGNEVKTVIGTTSGNFTTTGTDSQGNPVENTGNQATTPGTETSPLTTPTGTVTTPTGTVTTPTGTVTTP</sequence>
<gene>
    <name evidence="3" type="ORF">Ljor_0290</name>
</gene>
<evidence type="ECO:0000313" key="4">
    <source>
        <dbReference type="Proteomes" id="UP000055035"/>
    </source>
</evidence>
<keyword evidence="4" id="KW-1185">Reference proteome</keyword>
<feature type="compositionally biased region" description="Polar residues" evidence="1">
    <location>
        <begin position="67"/>
        <end position="80"/>
    </location>
</feature>
<evidence type="ECO:0000256" key="1">
    <source>
        <dbReference type="SAM" id="MobiDB-lite"/>
    </source>
</evidence>
<feature type="region of interest" description="Disordered" evidence="1">
    <location>
        <begin position="28"/>
        <end position="114"/>
    </location>
</feature>
<evidence type="ECO:0000256" key="2">
    <source>
        <dbReference type="SAM" id="SignalP"/>
    </source>
</evidence>
<dbReference type="Proteomes" id="UP000055035">
    <property type="component" value="Unassembled WGS sequence"/>
</dbReference>
<feature type="signal peptide" evidence="2">
    <location>
        <begin position="1"/>
        <end position="22"/>
    </location>
</feature>
<feature type="compositionally biased region" description="Low complexity" evidence="1">
    <location>
        <begin position="81"/>
        <end position="114"/>
    </location>
</feature>
<dbReference type="EMBL" id="LNYJ01000004">
    <property type="protein sequence ID" value="KTD18626.1"/>
    <property type="molecule type" value="Genomic_DNA"/>
</dbReference>
<feature type="chain" id="PRO_5006914719" evidence="2">
    <location>
        <begin position="23"/>
        <end position="114"/>
    </location>
</feature>
<evidence type="ECO:0000313" key="3">
    <source>
        <dbReference type="EMBL" id="KTD18626.1"/>
    </source>
</evidence>
<name>A0A0W0VEV8_9GAMM</name>
<organism evidence="3 4">
    <name type="scientific">Legionella jordanis</name>
    <dbReference type="NCBI Taxonomy" id="456"/>
    <lineage>
        <taxon>Bacteria</taxon>
        <taxon>Pseudomonadati</taxon>
        <taxon>Pseudomonadota</taxon>
        <taxon>Gammaproteobacteria</taxon>
        <taxon>Legionellales</taxon>
        <taxon>Legionellaceae</taxon>
        <taxon>Legionella</taxon>
    </lineage>
</organism>
<proteinExistence type="predicted"/>
<protein>
    <submittedName>
        <fullName evidence="3">Uncharacterized protein</fullName>
    </submittedName>
</protein>
<keyword evidence="2" id="KW-0732">Signal</keyword>
<reference evidence="3 4" key="1">
    <citation type="submission" date="2015-11" db="EMBL/GenBank/DDBJ databases">
        <title>Genomic analysis of 38 Legionella species identifies large and diverse effector repertoires.</title>
        <authorList>
            <person name="Burstein D."/>
            <person name="Amaro F."/>
            <person name="Zusman T."/>
            <person name="Lifshitz Z."/>
            <person name="Cohen O."/>
            <person name="Gilbert J.A."/>
            <person name="Pupko T."/>
            <person name="Shuman H.A."/>
            <person name="Segal G."/>
        </authorList>
    </citation>
    <scope>NUCLEOTIDE SEQUENCE [LARGE SCALE GENOMIC DNA]</scope>
    <source>
        <strain evidence="3 4">BL-540</strain>
    </source>
</reference>
<accession>A0A0W0VEV8</accession>
<feature type="non-terminal residue" evidence="3">
    <location>
        <position position="114"/>
    </location>
</feature>
<comment type="caution">
    <text evidence="3">The sequence shown here is derived from an EMBL/GenBank/DDBJ whole genome shotgun (WGS) entry which is preliminary data.</text>
</comment>